<dbReference type="EMBL" id="SLXT01000048">
    <property type="protein sequence ID" value="TCP59787.1"/>
    <property type="molecule type" value="Genomic_DNA"/>
</dbReference>
<evidence type="ECO:0000256" key="1">
    <source>
        <dbReference type="ARBA" id="ARBA00005709"/>
    </source>
</evidence>
<name>A0A4R2RCT9_9FIRM</name>
<dbReference type="InterPro" id="IPR001492">
    <property type="entry name" value="Flagellin"/>
</dbReference>
<dbReference type="SUPFAM" id="SSF64518">
    <property type="entry name" value="Phase 1 flagellin"/>
    <property type="match status" value="1"/>
</dbReference>
<evidence type="ECO:0000259" key="5">
    <source>
        <dbReference type="Pfam" id="PF00669"/>
    </source>
</evidence>
<dbReference type="InterPro" id="IPR001029">
    <property type="entry name" value="Flagellin_N"/>
</dbReference>
<dbReference type="Pfam" id="PF00669">
    <property type="entry name" value="Flagellin_N"/>
    <property type="match status" value="1"/>
</dbReference>
<accession>A0A4R2RCT9</accession>
<keyword evidence="8" id="KW-1185">Reference proteome</keyword>
<evidence type="ECO:0000256" key="2">
    <source>
        <dbReference type="ARBA" id="ARBA00020110"/>
    </source>
</evidence>
<dbReference type="Pfam" id="PF00700">
    <property type="entry name" value="Flagellin_C"/>
    <property type="match status" value="1"/>
</dbReference>
<evidence type="ECO:0000313" key="7">
    <source>
        <dbReference type="EMBL" id="TCP59787.1"/>
    </source>
</evidence>
<keyword evidence="4" id="KW-0964">Secreted</keyword>
<dbReference type="Gene3D" id="6.10.10.10">
    <property type="entry name" value="Flagellar export chaperone, C-terminal domain"/>
    <property type="match status" value="1"/>
</dbReference>
<comment type="caution">
    <text evidence="7">The sequence shown here is derived from an EMBL/GenBank/DDBJ whole genome shotgun (WGS) entry which is preliminary data.</text>
</comment>
<dbReference type="AlphaFoldDB" id="A0A4R2RCT9"/>
<organism evidence="7 8">
    <name type="scientific">Heliophilum fasciatum</name>
    <dbReference type="NCBI Taxonomy" id="35700"/>
    <lineage>
        <taxon>Bacteria</taxon>
        <taxon>Bacillati</taxon>
        <taxon>Bacillota</taxon>
        <taxon>Clostridia</taxon>
        <taxon>Eubacteriales</taxon>
        <taxon>Heliobacteriaceae</taxon>
        <taxon>Heliophilum</taxon>
    </lineage>
</organism>
<evidence type="ECO:0000259" key="6">
    <source>
        <dbReference type="Pfam" id="PF00700"/>
    </source>
</evidence>
<comment type="function">
    <text evidence="4">Flagellin is the subunit protein which polymerizes to form the filaments of bacterial flagella.</text>
</comment>
<feature type="domain" description="Flagellin N-terminal" evidence="5">
    <location>
        <begin position="3"/>
        <end position="139"/>
    </location>
</feature>
<reference evidence="7 8" key="1">
    <citation type="submission" date="2019-03" db="EMBL/GenBank/DDBJ databases">
        <title>Genomic Encyclopedia of Type Strains, Phase IV (KMG-IV): sequencing the most valuable type-strain genomes for metagenomic binning, comparative biology and taxonomic classification.</title>
        <authorList>
            <person name="Goeker M."/>
        </authorList>
    </citation>
    <scope>NUCLEOTIDE SEQUENCE [LARGE SCALE GENOMIC DNA]</scope>
    <source>
        <strain evidence="7 8">DSM 11170</strain>
    </source>
</reference>
<dbReference type="GO" id="GO:0009288">
    <property type="term" value="C:bacterial-type flagellum"/>
    <property type="evidence" value="ECO:0007669"/>
    <property type="project" value="UniProtKB-SubCell"/>
</dbReference>
<keyword evidence="7" id="KW-0966">Cell projection</keyword>
<comment type="similarity">
    <text evidence="1 4">Belongs to the bacterial flagellin family.</text>
</comment>
<dbReference type="InterPro" id="IPR046358">
    <property type="entry name" value="Flagellin_C"/>
</dbReference>
<keyword evidence="7" id="KW-0282">Flagellum</keyword>
<feature type="domain" description="Flagellin C-terminal" evidence="6">
    <location>
        <begin position="189"/>
        <end position="273"/>
    </location>
</feature>
<sequence>MRINHNIAALNTYRQLSQNQAITAKHLEKLSSGLRINHAADDAAGLAISETMRSQIRGLDAAERNTLDGISLLQTAEGALDSVHQMLQRMRELAVQAANDTYMTEDRTAIQSEIDQLTKEIDRVSSTTEFNGRKLLNGDYKTTGSGLMIQLGPKETQTLEITIDDVTTANLKINNIDVSNNTNAGNAITSIADAITAISTQRSKLGALQNRMEHTVNNLKSFNQNLTASESRIRDADMALEMANFTKNNIISQAATAMLAQANQLPQGILQLLK</sequence>
<gene>
    <name evidence="7" type="ORF">EDD73_1485</name>
</gene>
<dbReference type="PANTHER" id="PTHR42792">
    <property type="entry name" value="FLAGELLIN"/>
    <property type="match status" value="1"/>
</dbReference>
<dbReference type="GO" id="GO:0005576">
    <property type="term" value="C:extracellular region"/>
    <property type="evidence" value="ECO:0007669"/>
    <property type="project" value="UniProtKB-SubCell"/>
</dbReference>
<dbReference type="Gene3D" id="1.20.1330.10">
    <property type="entry name" value="f41 fragment of flagellin, N-terminal domain"/>
    <property type="match status" value="1"/>
</dbReference>
<evidence type="ECO:0000313" key="8">
    <source>
        <dbReference type="Proteomes" id="UP000294813"/>
    </source>
</evidence>
<proteinExistence type="inferred from homology"/>
<dbReference type="PANTHER" id="PTHR42792:SF2">
    <property type="entry name" value="FLAGELLIN"/>
    <property type="match status" value="1"/>
</dbReference>
<dbReference type="RefSeq" id="WP_131921058.1">
    <property type="nucleotide sequence ID" value="NZ_JAOQNU010000049.1"/>
</dbReference>
<dbReference type="OrthoDB" id="9796789at2"/>
<protein>
    <recommendedName>
        <fullName evidence="2 4">Flagellin</fullName>
    </recommendedName>
</protein>
<evidence type="ECO:0000256" key="4">
    <source>
        <dbReference type="RuleBase" id="RU362073"/>
    </source>
</evidence>
<keyword evidence="3 4" id="KW-0975">Bacterial flagellum</keyword>
<evidence type="ECO:0000256" key="3">
    <source>
        <dbReference type="ARBA" id="ARBA00023143"/>
    </source>
</evidence>
<dbReference type="Proteomes" id="UP000294813">
    <property type="component" value="Unassembled WGS sequence"/>
</dbReference>
<dbReference type="GO" id="GO:0005198">
    <property type="term" value="F:structural molecule activity"/>
    <property type="evidence" value="ECO:0007669"/>
    <property type="project" value="UniProtKB-UniRule"/>
</dbReference>
<dbReference type="Gene3D" id="6.10.280.190">
    <property type="match status" value="1"/>
</dbReference>
<dbReference type="PRINTS" id="PR00207">
    <property type="entry name" value="FLAGELLIN"/>
</dbReference>
<dbReference type="InterPro" id="IPR042187">
    <property type="entry name" value="Flagellin_C_sub2"/>
</dbReference>
<comment type="subcellular location">
    <subcellularLocation>
        <location evidence="4">Secreted</location>
    </subcellularLocation>
    <subcellularLocation>
        <location evidence="4">Bacterial flagellum</location>
    </subcellularLocation>
</comment>
<keyword evidence="7" id="KW-0969">Cilium</keyword>